<feature type="region of interest" description="Disordered" evidence="1">
    <location>
        <begin position="43"/>
        <end position="63"/>
    </location>
</feature>
<keyword evidence="2" id="KW-0472">Membrane</keyword>
<gene>
    <name evidence="3" type="ORF">P5G61_16125</name>
</gene>
<proteinExistence type="predicted"/>
<evidence type="ECO:0000313" key="3">
    <source>
        <dbReference type="EMBL" id="MDN4602766.1"/>
    </source>
</evidence>
<sequence>MKHIDDEWEKVVRQEPFAASPFTEEHKQNVLRQVAWLKSGSAQKMSDAGGKPAVQHVRPNQRRRSLRSRKAIIACTTIAAVAAAVILWNGQIVEPIIEQVYPTAALQYTDDAGMNLLTDKMKKNVAVTMRDYLGKQLLITKVKDLPVSGRVSVEAGKEGDAEYALIWLDAATGNLREVKMGREMAANELEHRYFRQIPSLLEGIKSDPTLKPISARRYVKMKQGQEKPVWFTTLFLENSRGSGSIEWTRDEAVCVSGSVSSDTVSQELITEARMSIEALSGEPAPDLKDIIFKQNGKKLEDITDLYFGDRYLVSRIGGRFSNGYTVMDFQRGIPDLETGEEYELYFEKLRNMKESVIRQNAAPVIKQMFNIDLDHYKLERDPNTPGMVTFRSAETKIYNTFKVRYEDDARITMITRIDL</sequence>
<keyword evidence="4" id="KW-1185">Reference proteome</keyword>
<organism evidence="3 4">
    <name type="scientific">Paenibacillus vandeheii</name>
    <dbReference type="NCBI Taxonomy" id="3035917"/>
    <lineage>
        <taxon>Bacteria</taxon>
        <taxon>Bacillati</taxon>
        <taxon>Bacillota</taxon>
        <taxon>Bacilli</taxon>
        <taxon>Bacillales</taxon>
        <taxon>Paenibacillaceae</taxon>
        <taxon>Paenibacillus</taxon>
    </lineage>
</organism>
<comment type="caution">
    <text evidence="3">The sequence shown here is derived from an EMBL/GenBank/DDBJ whole genome shotgun (WGS) entry which is preliminary data.</text>
</comment>
<accession>A0ABT8JCE1</accession>
<evidence type="ECO:0000256" key="2">
    <source>
        <dbReference type="SAM" id="Phobius"/>
    </source>
</evidence>
<name>A0ABT8JCE1_9BACL</name>
<protein>
    <recommendedName>
        <fullName evidence="5">DUF4179 domain-containing protein</fullName>
    </recommendedName>
</protein>
<dbReference type="Proteomes" id="UP001174205">
    <property type="component" value="Unassembled WGS sequence"/>
</dbReference>
<evidence type="ECO:0000313" key="4">
    <source>
        <dbReference type="Proteomes" id="UP001174205"/>
    </source>
</evidence>
<feature type="transmembrane region" description="Helical" evidence="2">
    <location>
        <begin position="71"/>
        <end position="90"/>
    </location>
</feature>
<dbReference type="RefSeq" id="WP_301247457.1">
    <property type="nucleotide sequence ID" value="NZ_JAROCD010000007.1"/>
</dbReference>
<evidence type="ECO:0000256" key="1">
    <source>
        <dbReference type="SAM" id="MobiDB-lite"/>
    </source>
</evidence>
<keyword evidence="2" id="KW-0812">Transmembrane</keyword>
<evidence type="ECO:0008006" key="5">
    <source>
        <dbReference type="Google" id="ProtNLM"/>
    </source>
</evidence>
<dbReference type="EMBL" id="JAROCD010000007">
    <property type="protein sequence ID" value="MDN4602766.1"/>
    <property type="molecule type" value="Genomic_DNA"/>
</dbReference>
<reference evidence="3" key="1">
    <citation type="submission" date="2023-03" db="EMBL/GenBank/DDBJ databases">
        <title>MT1 and MT2 Draft Genomes of Novel Species.</title>
        <authorList>
            <person name="Venkateswaran K."/>
        </authorList>
    </citation>
    <scope>NUCLEOTIDE SEQUENCE</scope>
    <source>
        <strain evidence="3">F6_3S_P_1C</strain>
    </source>
</reference>
<keyword evidence="2" id="KW-1133">Transmembrane helix</keyword>